<reference evidence="2 3" key="1">
    <citation type="submission" date="2016-06" db="EMBL/GenBank/DDBJ databases">
        <title>Draft genome of Moraxella nonliquefaciens CCUG 60284.</title>
        <authorList>
            <person name="Salva-Serra F."/>
            <person name="Engstrom-Jakobsson H."/>
            <person name="Thorell K."/>
            <person name="Gonzales-Siles L."/>
            <person name="Karlsson R."/>
            <person name="Boulund F."/>
            <person name="Engstrand L."/>
            <person name="Kristiansson E."/>
            <person name="Moore E."/>
        </authorList>
    </citation>
    <scope>NUCLEOTIDE SEQUENCE [LARGE SCALE GENOMIC DNA]</scope>
    <source>
        <strain evidence="2 3">CCUG 60284</strain>
    </source>
</reference>
<sequence>MKQFLKPLIIILSLSPVFALACEKPQVTGYDEVDCLQEGFASVKQHGKYGFVNKVGKVMIPIQYDDAQHFSEGFAGVKQNGQYGFINKGDEMLIPAQYDRILQGFKNGKAQVKRHGEQFYIDKEGKRLD</sequence>
<feature type="chain" id="PRO_5008611666" description="WG repeat-containing protein" evidence="1">
    <location>
        <begin position="22"/>
        <end position="129"/>
    </location>
</feature>
<dbReference type="RefSeq" id="WP_066891889.1">
    <property type="nucleotide sequence ID" value="NZ_LZDN01000003.1"/>
</dbReference>
<proteinExistence type="predicted"/>
<dbReference type="AlphaFoldDB" id="A0A1B8PLD3"/>
<keyword evidence="1" id="KW-0732">Signal</keyword>
<gene>
    <name evidence="2" type="ORF">A9Z60_05805</name>
</gene>
<comment type="caution">
    <text evidence="2">The sequence shown here is derived from an EMBL/GenBank/DDBJ whole genome shotgun (WGS) entry which is preliminary data.</text>
</comment>
<protein>
    <recommendedName>
        <fullName evidence="4">WG repeat-containing protein</fullName>
    </recommendedName>
</protein>
<dbReference type="Pfam" id="PF14903">
    <property type="entry name" value="WG_beta_rep"/>
    <property type="match status" value="1"/>
</dbReference>
<dbReference type="PANTHER" id="PTHR37841">
    <property type="entry name" value="GLR2918 PROTEIN"/>
    <property type="match status" value="1"/>
</dbReference>
<dbReference type="PANTHER" id="PTHR37841:SF1">
    <property type="entry name" value="DUF3298 DOMAIN-CONTAINING PROTEIN"/>
    <property type="match status" value="1"/>
</dbReference>
<evidence type="ECO:0000313" key="2">
    <source>
        <dbReference type="EMBL" id="OBX51801.1"/>
    </source>
</evidence>
<name>A0A1B8PLD3_MORNO</name>
<accession>A0A1B8PLD3</accession>
<dbReference type="PROSITE" id="PS51257">
    <property type="entry name" value="PROKAR_LIPOPROTEIN"/>
    <property type="match status" value="1"/>
</dbReference>
<dbReference type="EMBL" id="LZDN01000003">
    <property type="protein sequence ID" value="OBX51801.1"/>
    <property type="molecule type" value="Genomic_DNA"/>
</dbReference>
<organism evidence="2 3">
    <name type="scientific">Moraxella nonliquefaciens</name>
    <dbReference type="NCBI Taxonomy" id="478"/>
    <lineage>
        <taxon>Bacteria</taxon>
        <taxon>Pseudomonadati</taxon>
        <taxon>Pseudomonadota</taxon>
        <taxon>Gammaproteobacteria</taxon>
        <taxon>Moraxellales</taxon>
        <taxon>Moraxellaceae</taxon>
        <taxon>Moraxella</taxon>
    </lineage>
</organism>
<feature type="signal peptide" evidence="1">
    <location>
        <begin position="1"/>
        <end position="21"/>
    </location>
</feature>
<evidence type="ECO:0000313" key="3">
    <source>
        <dbReference type="Proteomes" id="UP000092671"/>
    </source>
</evidence>
<evidence type="ECO:0008006" key="4">
    <source>
        <dbReference type="Google" id="ProtNLM"/>
    </source>
</evidence>
<dbReference type="OrthoDB" id="6650297at2"/>
<dbReference type="Proteomes" id="UP000092671">
    <property type="component" value="Unassembled WGS sequence"/>
</dbReference>
<dbReference type="InterPro" id="IPR032774">
    <property type="entry name" value="WG_beta_rep"/>
</dbReference>
<evidence type="ECO:0000256" key="1">
    <source>
        <dbReference type="SAM" id="SignalP"/>
    </source>
</evidence>